<gene>
    <name evidence="3" type="ORF">EV650_5154</name>
</gene>
<protein>
    <submittedName>
        <fullName evidence="3">Uncharacterized protein DUF4365</fullName>
    </submittedName>
</protein>
<keyword evidence="4" id="KW-1185">Reference proteome</keyword>
<sequence>MLEGSASGWCTANLDHFIGLPESTSLPPTNQNASDRGDMPSIPRGRRVGRAAVNALRALLEDFDHIVQEIDGQNDFGEDLYVTFTEDGRTTADMVKIQVKGGVSWRRANGYGVPVGHHAETWSDGNVPVLCVVYDPETELLYWANATDQLRRARASGRALSAIGISPNAQLTTQTMHEFVSAVRLYIGRFRGMQAVRTQLSEMSGADFDPADDVLHFVNEHGEDLIFWQRKGDDYATLLHSDLDWEPEIITAESLRLNGGLAERLGRDESDPALRDLLNVPIVGDVILDLSEAMWLAACFSATRWSRTFEVAEPESDQADSAPVEHACIDAEFADEFVLEQILDRLELEPDLIVRSIAALRSAGDLDLEIVGELSVLEADIEVVEEAMALSRDTVDEVADDSLRLVFLYVLDRVMVGRPSLPLDEQLTIVWRVPELECLPNTYMSGRPATSTDPLEIRQ</sequence>
<accession>A0A4R7ZMC1</accession>
<dbReference type="Pfam" id="PF14280">
    <property type="entry name" value="DUF4365"/>
    <property type="match status" value="1"/>
</dbReference>
<evidence type="ECO:0000313" key="3">
    <source>
        <dbReference type="EMBL" id="TDW18565.1"/>
    </source>
</evidence>
<organism evidence="3 4">
    <name type="scientific">Kribbella kalugense</name>
    <dbReference type="NCBI Taxonomy" id="2512221"/>
    <lineage>
        <taxon>Bacteria</taxon>
        <taxon>Bacillati</taxon>
        <taxon>Actinomycetota</taxon>
        <taxon>Actinomycetes</taxon>
        <taxon>Propionibacteriales</taxon>
        <taxon>Kribbellaceae</taxon>
        <taxon>Kribbella</taxon>
    </lineage>
</organism>
<feature type="domain" description="DUF4365" evidence="2">
    <location>
        <begin position="50"/>
        <end position="177"/>
    </location>
</feature>
<evidence type="ECO:0000256" key="1">
    <source>
        <dbReference type="SAM" id="MobiDB-lite"/>
    </source>
</evidence>
<dbReference type="Proteomes" id="UP000295447">
    <property type="component" value="Unassembled WGS sequence"/>
</dbReference>
<reference evidence="3 4" key="1">
    <citation type="submission" date="2019-03" db="EMBL/GenBank/DDBJ databases">
        <title>Genomic Encyclopedia of Type Strains, Phase III (KMG-III): the genomes of soil and plant-associated and newly described type strains.</title>
        <authorList>
            <person name="Whitman W."/>
        </authorList>
    </citation>
    <scope>NUCLEOTIDE SEQUENCE [LARGE SCALE GENOMIC DNA]</scope>
    <source>
        <strain evidence="3 4">VKM Ac-2570</strain>
    </source>
</reference>
<feature type="compositionally biased region" description="Polar residues" evidence="1">
    <location>
        <begin position="22"/>
        <end position="34"/>
    </location>
</feature>
<comment type="caution">
    <text evidence="3">The sequence shown here is derived from an EMBL/GenBank/DDBJ whole genome shotgun (WGS) entry which is preliminary data.</text>
</comment>
<dbReference type="RefSeq" id="WP_369409959.1">
    <property type="nucleotide sequence ID" value="NZ_SODF01000002.1"/>
</dbReference>
<proteinExistence type="predicted"/>
<dbReference type="EMBL" id="SODF01000002">
    <property type="protein sequence ID" value="TDW18565.1"/>
    <property type="molecule type" value="Genomic_DNA"/>
</dbReference>
<dbReference type="AlphaFoldDB" id="A0A4R7ZMC1"/>
<evidence type="ECO:0000259" key="2">
    <source>
        <dbReference type="Pfam" id="PF14280"/>
    </source>
</evidence>
<evidence type="ECO:0000313" key="4">
    <source>
        <dbReference type="Proteomes" id="UP000295447"/>
    </source>
</evidence>
<name>A0A4R7ZMC1_9ACTN</name>
<dbReference type="InterPro" id="IPR025375">
    <property type="entry name" value="DUF4365"/>
</dbReference>
<feature type="region of interest" description="Disordered" evidence="1">
    <location>
        <begin position="21"/>
        <end position="44"/>
    </location>
</feature>